<dbReference type="Gene3D" id="3.10.20.90">
    <property type="entry name" value="Phosphatidylinositol 3-kinase Catalytic Subunit, Chain A, domain 1"/>
    <property type="match status" value="1"/>
</dbReference>
<evidence type="ECO:0000259" key="2">
    <source>
        <dbReference type="Pfam" id="PF21712"/>
    </source>
</evidence>
<organism evidence="3 4">
    <name type="scientific">Loa loa</name>
    <name type="common">Eye worm</name>
    <name type="synonym">Filaria loa</name>
    <dbReference type="NCBI Taxonomy" id="7209"/>
    <lineage>
        <taxon>Eukaryota</taxon>
        <taxon>Metazoa</taxon>
        <taxon>Ecdysozoa</taxon>
        <taxon>Nematoda</taxon>
        <taxon>Chromadorea</taxon>
        <taxon>Rhabditida</taxon>
        <taxon>Spirurina</taxon>
        <taxon>Spiruromorpha</taxon>
        <taxon>Filarioidea</taxon>
        <taxon>Onchocercidae</taxon>
        <taxon>Loa</taxon>
    </lineage>
</organism>
<feature type="domain" description="Ras association" evidence="2">
    <location>
        <begin position="5"/>
        <end position="79"/>
    </location>
</feature>
<accession>A0A1I7VEP9</accession>
<keyword evidence="3" id="KW-1185">Reference proteome</keyword>
<evidence type="ECO:0000313" key="4">
    <source>
        <dbReference type="WBParaSite" id="EN70_1719"/>
    </source>
</evidence>
<dbReference type="Proteomes" id="UP000095285">
    <property type="component" value="Unassembled WGS sequence"/>
</dbReference>
<proteinExistence type="predicted"/>
<dbReference type="SUPFAM" id="SSF54236">
    <property type="entry name" value="Ubiquitin-like"/>
    <property type="match status" value="1"/>
</dbReference>
<dbReference type="AlphaFoldDB" id="A0A1I7VEP9"/>
<dbReference type="InterPro" id="IPR048945">
    <property type="entry name" value="RASSF8/10_RA"/>
</dbReference>
<dbReference type="CDD" id="cd16123">
    <property type="entry name" value="RA_RASSF7_like"/>
    <property type="match status" value="1"/>
</dbReference>
<dbReference type="PANTHER" id="PTHR15286">
    <property type="entry name" value="RAS-ASSOCIATING DOMAIN CONTAINING PROTEIN"/>
    <property type="match status" value="1"/>
</dbReference>
<protein>
    <submittedName>
        <fullName evidence="4">Ras-associating domain-containing protein</fullName>
    </submittedName>
</protein>
<keyword evidence="1" id="KW-0175">Coiled coil</keyword>
<sequence length="351" mass="40576">MEIRVIVDGVERSVSGITDTTTCAQIIYALAHATGQKGRFVLIENFRNTERSLAPLDRPLEMLRKWGTHSRCVTFLLKHLDEGHHQLPAKLILLIMTINRCCFYYRLPKENSQMKEPSFTSLNIPASQSAQSSEQLYRPVFQKVNSQTMTTERIRNRPPPPAYHEVIEQRFTSLSRQNTSSSSLTALQSSSTSIDDQWRLINGITSQPTNPDSSGVLTRKLSSNALEELIQNQKQVIDEQKAYLARLDLAIDNEQQREVIQLRRQQENLRAVLIPLRECDWPNRLQHERIELQKITTSINEFKQKLDAITHEIKLRTDEELKLECNIMAMEEELRELEDDVDIAIYSENNY</sequence>
<evidence type="ECO:0000256" key="1">
    <source>
        <dbReference type="SAM" id="Coils"/>
    </source>
</evidence>
<dbReference type="Pfam" id="PF21712">
    <property type="entry name" value="RASSF8-10_RA"/>
    <property type="match status" value="1"/>
</dbReference>
<reference evidence="3" key="1">
    <citation type="submission" date="2012-04" db="EMBL/GenBank/DDBJ databases">
        <title>The Genome Sequence of Loa loa.</title>
        <authorList>
            <consortium name="The Broad Institute Genome Sequencing Platform"/>
            <consortium name="Broad Institute Genome Sequencing Center for Infectious Disease"/>
            <person name="Nutman T.B."/>
            <person name="Fink D.L."/>
            <person name="Russ C."/>
            <person name="Young S."/>
            <person name="Zeng Q."/>
            <person name="Gargeya S."/>
            <person name="Alvarado L."/>
            <person name="Berlin A."/>
            <person name="Chapman S.B."/>
            <person name="Chen Z."/>
            <person name="Freedman E."/>
            <person name="Gellesch M."/>
            <person name="Goldberg J."/>
            <person name="Griggs A."/>
            <person name="Gujja S."/>
            <person name="Heilman E.R."/>
            <person name="Heiman D."/>
            <person name="Howarth C."/>
            <person name="Mehta T."/>
            <person name="Neiman D."/>
            <person name="Pearson M."/>
            <person name="Roberts A."/>
            <person name="Saif S."/>
            <person name="Shea T."/>
            <person name="Shenoy N."/>
            <person name="Sisk P."/>
            <person name="Stolte C."/>
            <person name="Sykes S."/>
            <person name="White J."/>
            <person name="Yandava C."/>
            <person name="Haas B."/>
            <person name="Henn M.R."/>
            <person name="Nusbaum C."/>
            <person name="Birren B."/>
        </authorList>
    </citation>
    <scope>NUCLEOTIDE SEQUENCE [LARGE SCALE GENOMIC DNA]</scope>
</reference>
<dbReference type="PANTHER" id="PTHR15286:SF6">
    <property type="entry name" value="GH01133P"/>
    <property type="match status" value="1"/>
</dbReference>
<evidence type="ECO:0000313" key="3">
    <source>
        <dbReference type="Proteomes" id="UP000095285"/>
    </source>
</evidence>
<dbReference type="WBParaSite" id="EN70_1719">
    <property type="protein sequence ID" value="EN70_1719"/>
    <property type="gene ID" value="EN70_1719"/>
</dbReference>
<dbReference type="InterPro" id="IPR033593">
    <property type="entry name" value="N-RASSF"/>
</dbReference>
<feature type="coiled-coil region" evidence="1">
    <location>
        <begin position="292"/>
        <end position="347"/>
    </location>
</feature>
<dbReference type="InterPro" id="IPR029071">
    <property type="entry name" value="Ubiquitin-like_domsf"/>
</dbReference>
<name>A0A1I7VEP9_LOALO</name>
<dbReference type="STRING" id="7209.A0A1I7VEP9"/>
<reference evidence="4" key="2">
    <citation type="submission" date="2016-11" db="UniProtKB">
        <authorList>
            <consortium name="WormBaseParasite"/>
        </authorList>
    </citation>
    <scope>IDENTIFICATION</scope>
</reference>